<protein>
    <recommendedName>
        <fullName evidence="5">DUF5082 domain-containing protein</fullName>
    </recommendedName>
</protein>
<gene>
    <name evidence="2" type="ORF">PNV70_03660</name>
    <name evidence="3" type="ORF">PNW00_06855</name>
</gene>
<evidence type="ECO:0000313" key="4">
    <source>
        <dbReference type="Proteomes" id="UP001213042"/>
    </source>
</evidence>
<comment type="caution">
    <text evidence="3">The sequence shown here is derived from an EMBL/GenBank/DDBJ whole genome shotgun (WGS) entry which is preliminary data.</text>
</comment>
<keyword evidence="1" id="KW-0175">Coiled coil</keyword>
<reference evidence="3" key="1">
    <citation type="submission" date="2023-01" db="EMBL/GenBank/DDBJ databases">
        <title>Human gut microbiome strain richness.</title>
        <authorList>
            <person name="Chen-Liaw A."/>
        </authorList>
    </citation>
    <scope>NUCLEOTIDE SEQUENCE</scope>
    <source>
        <strain evidence="3">D43st1_D9_D43t1_170807</strain>
        <strain evidence="2">D59st1_B8_D59t2_181005</strain>
    </source>
</reference>
<accession>A0AAW6EBU3</accession>
<feature type="coiled-coil region" evidence="1">
    <location>
        <begin position="130"/>
        <end position="171"/>
    </location>
</feature>
<dbReference type="EMBL" id="JAQMLS010000002">
    <property type="protein sequence ID" value="MDB8741163.1"/>
    <property type="molecule type" value="Genomic_DNA"/>
</dbReference>
<evidence type="ECO:0000313" key="2">
    <source>
        <dbReference type="EMBL" id="MDB8741163.1"/>
    </source>
</evidence>
<dbReference type="Gene3D" id="1.10.287.2610">
    <property type="match status" value="1"/>
</dbReference>
<evidence type="ECO:0000256" key="1">
    <source>
        <dbReference type="SAM" id="Coils"/>
    </source>
</evidence>
<organism evidence="3 4">
    <name type="scientific">Ruminococcus bicirculans</name>
    <name type="common">ex Wegman et al. 2014</name>
    <dbReference type="NCBI Taxonomy" id="1160721"/>
    <lineage>
        <taxon>Bacteria</taxon>
        <taxon>Bacillati</taxon>
        <taxon>Bacillota</taxon>
        <taxon>Clostridia</taxon>
        <taxon>Eubacteriales</taxon>
        <taxon>Oscillospiraceae</taxon>
        <taxon>Ruminococcus</taxon>
    </lineage>
</organism>
<dbReference type="AlphaFoldDB" id="A0AAW6EBU3"/>
<evidence type="ECO:0008006" key="5">
    <source>
        <dbReference type="Google" id="ProtNLM"/>
    </source>
</evidence>
<evidence type="ECO:0000313" key="3">
    <source>
        <dbReference type="EMBL" id="MDB8750166.1"/>
    </source>
</evidence>
<name>A0AAW6EBU3_9FIRM</name>
<dbReference type="Proteomes" id="UP001211421">
    <property type="component" value="Unassembled WGS sequence"/>
</dbReference>
<proteinExistence type="predicted"/>
<dbReference type="RefSeq" id="WP_195221113.1">
    <property type="nucleotide sequence ID" value="NZ_CAKVTF010000009.1"/>
</dbReference>
<dbReference type="Proteomes" id="UP001213042">
    <property type="component" value="Unassembled WGS sequence"/>
</dbReference>
<sequence length="191" mass="21385">MTPEEATQLYNIEQRKYYEYCGYVVSYQNKIGEYQSERQNKRVQVENKQTEIQKNRELLEAISGTTGVHDDLFSHLTKINSKVEDAASNFKTMVSSSTVSSFDLCNAFGEKATSANSQLTAVFDAISKGASTVTGVIEALNQELQALNARIQELDSEISRAQAMIDQYEASKRSCLANMAYYKKIMDAIVT</sequence>
<dbReference type="EMBL" id="JAQMLU010000009">
    <property type="protein sequence ID" value="MDB8750166.1"/>
    <property type="molecule type" value="Genomic_DNA"/>
</dbReference>